<name>A0A0C9XI85_9AGAR</name>
<keyword evidence="1" id="KW-0732">Signal</keyword>
<evidence type="ECO:0000313" key="3">
    <source>
        <dbReference type="Proteomes" id="UP000054477"/>
    </source>
</evidence>
<dbReference type="Proteomes" id="UP000054477">
    <property type="component" value="Unassembled WGS sequence"/>
</dbReference>
<feature type="signal peptide" evidence="1">
    <location>
        <begin position="1"/>
        <end position="23"/>
    </location>
</feature>
<dbReference type="AlphaFoldDB" id="A0A0C9XI85"/>
<dbReference type="STRING" id="1095629.A0A0C9XI85"/>
<reference evidence="2 3" key="1">
    <citation type="submission" date="2014-04" db="EMBL/GenBank/DDBJ databases">
        <authorList>
            <consortium name="DOE Joint Genome Institute"/>
            <person name="Kuo A."/>
            <person name="Kohler A."/>
            <person name="Nagy L.G."/>
            <person name="Floudas D."/>
            <person name="Copeland A."/>
            <person name="Barry K.W."/>
            <person name="Cichocki N."/>
            <person name="Veneault-Fourrey C."/>
            <person name="LaButti K."/>
            <person name="Lindquist E.A."/>
            <person name="Lipzen A."/>
            <person name="Lundell T."/>
            <person name="Morin E."/>
            <person name="Murat C."/>
            <person name="Sun H."/>
            <person name="Tunlid A."/>
            <person name="Henrissat B."/>
            <person name="Grigoriev I.V."/>
            <person name="Hibbett D.S."/>
            <person name="Martin F."/>
            <person name="Nordberg H.P."/>
            <person name="Cantor M.N."/>
            <person name="Hua S.X."/>
        </authorList>
    </citation>
    <scope>NUCLEOTIDE SEQUENCE [LARGE SCALE GENOMIC DNA]</scope>
    <source>
        <strain evidence="2 3">LaAM-08-1</strain>
    </source>
</reference>
<proteinExistence type="predicted"/>
<dbReference type="EMBL" id="KN838609">
    <property type="protein sequence ID" value="KIK01249.1"/>
    <property type="molecule type" value="Genomic_DNA"/>
</dbReference>
<protein>
    <submittedName>
        <fullName evidence="2">Unplaced genomic scaffold K443scaffold_74, whole genome shotgun sequence</fullName>
    </submittedName>
</protein>
<gene>
    <name evidence="2" type="ORF">K443DRAFT_98964</name>
</gene>
<sequence>MKLAGPGALVYSLITIYLQPVAAALVNRTIDDQFGDSVTGLLPVYSPAKGVWDNQTCMGCAIKPNVARAFMGTYSAATYNPGLTSMGITMQFSGTAIYVFFILANNQGDGITTVTQANFSVDGGSPVPFLHMPNLSTTTLQYNSLVFSRTNLSNGDHRLDITTTGSTNIYVNFDYAVYT</sequence>
<dbReference type="OrthoDB" id="2758521at2759"/>
<dbReference type="Gene3D" id="2.60.120.260">
    <property type="entry name" value="Galactose-binding domain-like"/>
    <property type="match status" value="1"/>
</dbReference>
<dbReference type="HOGENOM" id="CLU_081164_0_1_1"/>
<feature type="chain" id="PRO_5002206317" evidence="1">
    <location>
        <begin position="24"/>
        <end position="179"/>
    </location>
</feature>
<accession>A0A0C9XI85</accession>
<reference evidence="3" key="2">
    <citation type="submission" date="2015-01" db="EMBL/GenBank/DDBJ databases">
        <title>Evolutionary Origins and Diversification of the Mycorrhizal Mutualists.</title>
        <authorList>
            <consortium name="DOE Joint Genome Institute"/>
            <consortium name="Mycorrhizal Genomics Consortium"/>
            <person name="Kohler A."/>
            <person name="Kuo A."/>
            <person name="Nagy L.G."/>
            <person name="Floudas D."/>
            <person name="Copeland A."/>
            <person name="Barry K.W."/>
            <person name="Cichocki N."/>
            <person name="Veneault-Fourrey C."/>
            <person name="LaButti K."/>
            <person name="Lindquist E.A."/>
            <person name="Lipzen A."/>
            <person name="Lundell T."/>
            <person name="Morin E."/>
            <person name="Murat C."/>
            <person name="Riley R."/>
            <person name="Ohm R."/>
            <person name="Sun H."/>
            <person name="Tunlid A."/>
            <person name="Henrissat B."/>
            <person name="Grigoriev I.V."/>
            <person name="Hibbett D.S."/>
            <person name="Martin F."/>
        </authorList>
    </citation>
    <scope>NUCLEOTIDE SEQUENCE [LARGE SCALE GENOMIC DNA]</scope>
    <source>
        <strain evidence="3">LaAM-08-1</strain>
    </source>
</reference>
<keyword evidence="3" id="KW-1185">Reference proteome</keyword>
<evidence type="ECO:0000313" key="2">
    <source>
        <dbReference type="EMBL" id="KIK01249.1"/>
    </source>
</evidence>
<evidence type="ECO:0000256" key="1">
    <source>
        <dbReference type="SAM" id="SignalP"/>
    </source>
</evidence>
<organism evidence="2 3">
    <name type="scientific">Laccaria amethystina LaAM-08-1</name>
    <dbReference type="NCBI Taxonomy" id="1095629"/>
    <lineage>
        <taxon>Eukaryota</taxon>
        <taxon>Fungi</taxon>
        <taxon>Dikarya</taxon>
        <taxon>Basidiomycota</taxon>
        <taxon>Agaricomycotina</taxon>
        <taxon>Agaricomycetes</taxon>
        <taxon>Agaricomycetidae</taxon>
        <taxon>Agaricales</taxon>
        <taxon>Agaricineae</taxon>
        <taxon>Hydnangiaceae</taxon>
        <taxon>Laccaria</taxon>
    </lineage>
</organism>